<organism evidence="1 2">
    <name type="scientific">Cyclocybe aegerita</name>
    <name type="common">Black poplar mushroom</name>
    <name type="synonym">Agrocybe aegerita</name>
    <dbReference type="NCBI Taxonomy" id="1973307"/>
    <lineage>
        <taxon>Eukaryota</taxon>
        <taxon>Fungi</taxon>
        <taxon>Dikarya</taxon>
        <taxon>Basidiomycota</taxon>
        <taxon>Agaricomycotina</taxon>
        <taxon>Agaricomycetes</taxon>
        <taxon>Agaricomycetidae</taxon>
        <taxon>Agaricales</taxon>
        <taxon>Agaricineae</taxon>
        <taxon>Bolbitiaceae</taxon>
        <taxon>Cyclocybe</taxon>
    </lineage>
</organism>
<reference evidence="1 2" key="1">
    <citation type="submission" date="2020-01" db="EMBL/GenBank/DDBJ databases">
        <authorList>
            <person name="Gupta K D."/>
        </authorList>
    </citation>
    <scope>NUCLEOTIDE SEQUENCE [LARGE SCALE GENOMIC DNA]</scope>
</reference>
<accession>A0A8S0XZD1</accession>
<keyword evidence="2" id="KW-1185">Reference proteome</keyword>
<protein>
    <submittedName>
        <fullName evidence="1">Uncharacterized protein</fullName>
    </submittedName>
</protein>
<name>A0A8S0XZD1_CYCAE</name>
<dbReference type="OrthoDB" id="10310686at2759"/>
<evidence type="ECO:0000313" key="1">
    <source>
        <dbReference type="EMBL" id="CAA7269561.1"/>
    </source>
</evidence>
<gene>
    <name evidence="1" type="ORF">AAE3_LOCUS12002</name>
</gene>
<proteinExistence type="predicted"/>
<dbReference type="AlphaFoldDB" id="A0A8S0XZD1"/>
<sequence>MTLKLGFVITQAEDDRTPRWAVLVHRGKYKKPDGPCEVYWMEDSEPPNGFKWTRRHETCTLENIPNLIGVLHIDDLSVSIPIDALHKIIALECPAERDGWNPAMMIWGRTAWALRVIYYLRDNTNVRFRLPWRCRDIYMNARERIEIQNGIRRWYDRAQLFQTRRRKLGGFGVI</sequence>
<comment type="caution">
    <text evidence="1">The sequence shown here is derived from an EMBL/GenBank/DDBJ whole genome shotgun (WGS) entry which is preliminary data.</text>
</comment>
<dbReference type="Proteomes" id="UP000467700">
    <property type="component" value="Unassembled WGS sequence"/>
</dbReference>
<evidence type="ECO:0000313" key="2">
    <source>
        <dbReference type="Proteomes" id="UP000467700"/>
    </source>
</evidence>
<dbReference type="EMBL" id="CACVBS010000079">
    <property type="protein sequence ID" value="CAA7269561.1"/>
    <property type="molecule type" value="Genomic_DNA"/>
</dbReference>